<name>A0A9P8T6C6_9ASCO</name>
<keyword evidence="1" id="KW-0812">Transmembrane</keyword>
<reference evidence="2" key="2">
    <citation type="submission" date="2021-01" db="EMBL/GenBank/DDBJ databases">
        <authorList>
            <person name="Schikora-Tamarit M.A."/>
        </authorList>
    </citation>
    <scope>NUCLEOTIDE SEQUENCE</scope>
    <source>
        <strain evidence="2">CBS6075</strain>
    </source>
</reference>
<dbReference type="Proteomes" id="UP000769157">
    <property type="component" value="Unassembled WGS sequence"/>
</dbReference>
<dbReference type="AlphaFoldDB" id="A0A9P8T6C6"/>
<dbReference type="RefSeq" id="XP_046062367.1">
    <property type="nucleotide sequence ID" value="XM_046202497.1"/>
</dbReference>
<keyword evidence="1" id="KW-0472">Membrane</keyword>
<evidence type="ECO:0000256" key="1">
    <source>
        <dbReference type="SAM" id="Phobius"/>
    </source>
</evidence>
<feature type="transmembrane region" description="Helical" evidence="1">
    <location>
        <begin position="68"/>
        <end position="91"/>
    </location>
</feature>
<keyword evidence="3" id="KW-1185">Reference proteome</keyword>
<comment type="caution">
    <text evidence="2">The sequence shown here is derived from an EMBL/GenBank/DDBJ whole genome shotgun (WGS) entry which is preliminary data.</text>
</comment>
<protein>
    <submittedName>
        <fullName evidence="2">Uncharacterized protein</fullName>
    </submittedName>
</protein>
<evidence type="ECO:0000313" key="3">
    <source>
        <dbReference type="Proteomes" id="UP000769157"/>
    </source>
</evidence>
<gene>
    <name evidence="2" type="ORF">OGAPHI_001707</name>
</gene>
<accession>A0A9P8T6C6</accession>
<proteinExistence type="predicted"/>
<organism evidence="2 3">
    <name type="scientific">Ogataea philodendri</name>
    <dbReference type="NCBI Taxonomy" id="1378263"/>
    <lineage>
        <taxon>Eukaryota</taxon>
        <taxon>Fungi</taxon>
        <taxon>Dikarya</taxon>
        <taxon>Ascomycota</taxon>
        <taxon>Saccharomycotina</taxon>
        <taxon>Pichiomycetes</taxon>
        <taxon>Pichiales</taxon>
        <taxon>Pichiaceae</taxon>
        <taxon>Ogataea</taxon>
    </lineage>
</organism>
<evidence type="ECO:0000313" key="2">
    <source>
        <dbReference type="EMBL" id="KAH3667953.1"/>
    </source>
</evidence>
<dbReference type="EMBL" id="JAEUBE010000158">
    <property type="protein sequence ID" value="KAH3667953.1"/>
    <property type="molecule type" value="Genomic_DNA"/>
</dbReference>
<dbReference type="GeneID" id="70233674"/>
<sequence length="188" mass="21560">MMDLWVNVNSKCRIGQNTPDPSLGRVVRWIELLNRRTVQTDMNFFTLRDQVLKHINCTHMGSNNQDPLVLVVFGLSVALCVFDILVLNCIIWKSIYFCKKWNVELSNSNNNSVKLFLIPSLNTVNGLNNSQHPFSGLFFFVHLLNRRSEPDILLQVVSLGELLEIVKNMVVHHKWIHVTPDSALDMCS</sequence>
<reference evidence="2" key="1">
    <citation type="journal article" date="2021" name="Open Biol.">
        <title>Shared evolutionary footprints suggest mitochondrial oxidative damage underlies multiple complex I losses in fungi.</title>
        <authorList>
            <person name="Schikora-Tamarit M.A."/>
            <person name="Marcet-Houben M."/>
            <person name="Nosek J."/>
            <person name="Gabaldon T."/>
        </authorList>
    </citation>
    <scope>NUCLEOTIDE SEQUENCE</scope>
    <source>
        <strain evidence="2">CBS6075</strain>
    </source>
</reference>
<keyword evidence="1" id="KW-1133">Transmembrane helix</keyword>